<evidence type="ECO:0000259" key="8">
    <source>
        <dbReference type="Pfam" id="PF07732"/>
    </source>
</evidence>
<protein>
    <submittedName>
        <fullName evidence="9">Ferroxidase fet3</fullName>
    </submittedName>
</protein>
<dbReference type="Gene3D" id="2.60.40.420">
    <property type="entry name" value="Cupredoxins - blue copper proteins"/>
    <property type="match status" value="3"/>
</dbReference>
<keyword evidence="3" id="KW-0560">Oxidoreductase</keyword>
<dbReference type="InterPro" id="IPR001117">
    <property type="entry name" value="Cu-oxidase_2nd"/>
</dbReference>
<dbReference type="Proteomes" id="UP001151518">
    <property type="component" value="Unassembled WGS sequence"/>
</dbReference>
<dbReference type="PANTHER" id="PTHR11709">
    <property type="entry name" value="MULTI-COPPER OXIDASE"/>
    <property type="match status" value="1"/>
</dbReference>
<evidence type="ECO:0000259" key="6">
    <source>
        <dbReference type="Pfam" id="PF00394"/>
    </source>
</evidence>
<dbReference type="CDD" id="cd13851">
    <property type="entry name" value="CuRO_1_Fet3p"/>
    <property type="match status" value="1"/>
</dbReference>
<dbReference type="SUPFAM" id="SSF49503">
    <property type="entry name" value="Cupredoxins"/>
    <property type="match status" value="3"/>
</dbReference>
<dbReference type="PROSITE" id="PS00080">
    <property type="entry name" value="MULTICOPPER_OXIDASE2"/>
    <property type="match status" value="1"/>
</dbReference>
<evidence type="ECO:0000256" key="4">
    <source>
        <dbReference type="ARBA" id="ARBA00023008"/>
    </source>
</evidence>
<dbReference type="Pfam" id="PF00394">
    <property type="entry name" value="Cu-oxidase"/>
    <property type="match status" value="1"/>
</dbReference>
<reference evidence="9" key="1">
    <citation type="submission" date="2022-07" db="EMBL/GenBank/DDBJ databases">
        <title>Phylogenomic reconstructions and comparative analyses of Kickxellomycotina fungi.</title>
        <authorList>
            <person name="Reynolds N.K."/>
            <person name="Stajich J.E."/>
            <person name="Barry K."/>
            <person name="Grigoriev I.V."/>
            <person name="Crous P."/>
            <person name="Smith M.E."/>
        </authorList>
    </citation>
    <scope>NUCLEOTIDE SEQUENCE</scope>
    <source>
        <strain evidence="9">NRRL 3115</strain>
    </source>
</reference>
<accession>A0A9W8G017</accession>
<dbReference type="EMBL" id="JANBTW010000066">
    <property type="protein sequence ID" value="KAJ2673604.1"/>
    <property type="molecule type" value="Genomic_DNA"/>
</dbReference>
<evidence type="ECO:0000256" key="3">
    <source>
        <dbReference type="ARBA" id="ARBA00023002"/>
    </source>
</evidence>
<comment type="caution">
    <text evidence="9">The sequence shown here is derived from an EMBL/GenBank/DDBJ whole genome shotgun (WGS) entry which is preliminary data.</text>
</comment>
<keyword evidence="5" id="KW-0732">Signal</keyword>
<dbReference type="InterPro" id="IPR008972">
    <property type="entry name" value="Cupredoxin"/>
</dbReference>
<feature type="domain" description="Plastocyanin-like" evidence="6">
    <location>
        <begin position="151"/>
        <end position="284"/>
    </location>
</feature>
<dbReference type="GO" id="GO:0005507">
    <property type="term" value="F:copper ion binding"/>
    <property type="evidence" value="ECO:0007669"/>
    <property type="project" value="InterPro"/>
</dbReference>
<dbReference type="GO" id="GO:0016491">
    <property type="term" value="F:oxidoreductase activity"/>
    <property type="evidence" value="ECO:0007669"/>
    <property type="project" value="UniProtKB-KW"/>
</dbReference>
<dbReference type="PROSITE" id="PS00079">
    <property type="entry name" value="MULTICOPPER_OXIDASE1"/>
    <property type="match status" value="2"/>
</dbReference>
<feature type="domain" description="Plastocyanin-like" evidence="8">
    <location>
        <begin position="29"/>
        <end position="143"/>
    </location>
</feature>
<evidence type="ECO:0000256" key="1">
    <source>
        <dbReference type="ARBA" id="ARBA00010609"/>
    </source>
</evidence>
<dbReference type="InterPro" id="IPR033138">
    <property type="entry name" value="Cu_oxidase_CS"/>
</dbReference>
<dbReference type="AlphaFoldDB" id="A0A9W8G017"/>
<evidence type="ECO:0000256" key="5">
    <source>
        <dbReference type="SAM" id="SignalP"/>
    </source>
</evidence>
<feature type="chain" id="PRO_5040805412" evidence="5">
    <location>
        <begin position="21"/>
        <end position="545"/>
    </location>
</feature>
<dbReference type="InterPro" id="IPR045087">
    <property type="entry name" value="Cu-oxidase_fam"/>
</dbReference>
<dbReference type="Pfam" id="PF07731">
    <property type="entry name" value="Cu-oxidase_2"/>
    <property type="match status" value="1"/>
</dbReference>
<gene>
    <name evidence="9" type="primary">FET3_5</name>
    <name evidence="9" type="ORF">GGI25_004659</name>
</gene>
<dbReference type="InterPro" id="IPR011707">
    <property type="entry name" value="Cu-oxidase-like_N"/>
</dbReference>
<comment type="similarity">
    <text evidence="1">Belongs to the multicopper oxidase family.</text>
</comment>
<dbReference type="OrthoDB" id="2121828at2759"/>
<evidence type="ECO:0000256" key="2">
    <source>
        <dbReference type="ARBA" id="ARBA00022723"/>
    </source>
</evidence>
<feature type="signal peptide" evidence="5">
    <location>
        <begin position="1"/>
        <end position="20"/>
    </location>
</feature>
<evidence type="ECO:0000259" key="7">
    <source>
        <dbReference type="Pfam" id="PF07731"/>
    </source>
</evidence>
<sequence length="545" mass="61670">MKALVSFFVPFVFLLGHTAAKRVALDWDITYVQANPDGLNERRVIGVNNKWPPPVVHVDLNDTLVINAHNKLDQPTSLHIHGFFQNGTNYYDGVPGHTECGIAPNSSFTYETEVSQTGTFWLHSHYMAQYVDGMRMPVISHPPKEHYDYDEDVVLMLEAWYHRESVDIREQLLSTSEEIRNAPFLPRMLVNSKGGSDLNRTKISMAPGKRYRLRLLNVSGTGMVRFGIEQHTMQIIEIDGVDTEMKEVNSVQLSAGQRTSVIVTAKDSAEFNYIYHADIFTDIQSGVARAVLPFEGIVEYSRGAPLRNYTKDGAESTVDWEFTQDIDLVPIDKIPPPGVHKWVPLEVHTSIYDDRREHLAFNNRTYEAPLVPSLLTTLSTGYQAYYPDVYGFKAYPVILDPMEDVEVAIFNKDVNSHPFHLHGHNFFIMARGTIDMNPKNRIAGGAYPVRRDTITIPPLEYVIVRFRADNPGIWIMHCHMQFHQEQGLAMTFIEAPYRIINSTVVPEQLRRNCNLMGIPTSGNAMGKTGLDMAHDPHGPFPLAGF</sequence>
<proteinExistence type="inferred from homology"/>
<organism evidence="9 10">
    <name type="scientific">Coemansia spiralis</name>
    <dbReference type="NCBI Taxonomy" id="417178"/>
    <lineage>
        <taxon>Eukaryota</taxon>
        <taxon>Fungi</taxon>
        <taxon>Fungi incertae sedis</taxon>
        <taxon>Zoopagomycota</taxon>
        <taxon>Kickxellomycotina</taxon>
        <taxon>Kickxellomycetes</taxon>
        <taxon>Kickxellales</taxon>
        <taxon>Kickxellaceae</taxon>
        <taxon>Coemansia</taxon>
    </lineage>
</organism>
<name>A0A9W8G017_9FUNG</name>
<keyword evidence="2" id="KW-0479">Metal-binding</keyword>
<dbReference type="InterPro" id="IPR002355">
    <property type="entry name" value="Cu_oxidase_Cu_BS"/>
</dbReference>
<dbReference type="PANTHER" id="PTHR11709:SF361">
    <property type="entry name" value="IRON TRANSPORT MULTICOPPER OXIDASE FET3"/>
    <property type="match status" value="1"/>
</dbReference>
<evidence type="ECO:0000313" key="10">
    <source>
        <dbReference type="Proteomes" id="UP001151518"/>
    </source>
</evidence>
<dbReference type="InterPro" id="IPR011706">
    <property type="entry name" value="Cu-oxidase_C"/>
</dbReference>
<feature type="domain" description="Plastocyanin-like" evidence="7">
    <location>
        <begin position="373"/>
        <end position="496"/>
    </location>
</feature>
<keyword evidence="4" id="KW-0186">Copper</keyword>
<evidence type="ECO:0000313" key="9">
    <source>
        <dbReference type="EMBL" id="KAJ2673604.1"/>
    </source>
</evidence>
<dbReference type="Pfam" id="PF07732">
    <property type="entry name" value="Cu-oxidase_3"/>
    <property type="match status" value="1"/>
</dbReference>